<sequence length="367" mass="40535">MIREIWVRAAGRCVLCSAYLVGGGRTFFHHIPHGQVAHNVGATQGRKSPRGKSTLTLDERALPENLLLLCHQCHRMVDDVGAEKIYTEEYLARHKRDHEDRVRKVTNFATVTQTAVVRVTGRIRGTLSPATDRQVGAALHYEDLRPAGEHPRDAEYIVSIDSDDTDPWVWEEGMKKIAAKLAGLRDSPYPTVAVFAMAPIPLLVFLGSQLDDKADIRVFPRFRDAEDLAWCWRNEPLTPATFEVSPGSNADAQAQDVIVTVSVSAPVDVSRAPADLLDLPRVTLTVENIGPDSIQTKADLAAFASAWRRALATVESDYPNCERIHLLAAVPVVAAVASGQHHMRDAQPQLVVYQRTAEQYMEALRVG</sequence>
<reference evidence="2 3" key="1">
    <citation type="submission" date="2020-04" db="EMBL/GenBank/DDBJ databases">
        <title>CFH 90308 Microbacterium sp.</title>
        <authorList>
            <person name="Nie G."/>
            <person name="Ming H."/>
            <person name="Xia T."/>
        </authorList>
    </citation>
    <scope>NUCLEOTIDE SEQUENCE [LARGE SCALE GENOMIC DNA]</scope>
    <source>
        <strain evidence="2 3">CFH 90308</strain>
    </source>
</reference>
<dbReference type="Proteomes" id="UP001429745">
    <property type="component" value="Unassembled WGS sequence"/>
</dbReference>
<gene>
    <name evidence="2" type="ORF">HF576_01335</name>
</gene>
<proteinExistence type="predicted"/>
<evidence type="ECO:0000313" key="3">
    <source>
        <dbReference type="Proteomes" id="UP001429745"/>
    </source>
</evidence>
<dbReference type="EMBL" id="JABACI010000001">
    <property type="protein sequence ID" value="NLP82481.1"/>
    <property type="molecule type" value="Genomic_DNA"/>
</dbReference>
<protein>
    <submittedName>
        <fullName evidence="2">SAVED domain-containing protein</fullName>
    </submittedName>
</protein>
<dbReference type="Pfam" id="PF18145">
    <property type="entry name" value="SAVED"/>
    <property type="match status" value="1"/>
</dbReference>
<evidence type="ECO:0000313" key="2">
    <source>
        <dbReference type="EMBL" id="NLP82481.1"/>
    </source>
</evidence>
<comment type="caution">
    <text evidence="2">The sequence shown here is derived from an EMBL/GenBank/DDBJ whole genome shotgun (WGS) entry which is preliminary data.</text>
</comment>
<dbReference type="InterPro" id="IPR040836">
    <property type="entry name" value="SAVED"/>
</dbReference>
<keyword evidence="3" id="KW-1185">Reference proteome</keyword>
<feature type="domain" description="SMODS-associated and fused to various effectors" evidence="1">
    <location>
        <begin position="190"/>
        <end position="365"/>
    </location>
</feature>
<dbReference type="NCBIfam" id="NF033611">
    <property type="entry name" value="SAVED"/>
    <property type="match status" value="1"/>
</dbReference>
<dbReference type="RefSeq" id="WP_168910986.1">
    <property type="nucleotide sequence ID" value="NZ_JABACI010000001.1"/>
</dbReference>
<organism evidence="2 3">
    <name type="scientific">Microbacterium salsuginis</name>
    <dbReference type="NCBI Taxonomy" id="2722803"/>
    <lineage>
        <taxon>Bacteria</taxon>
        <taxon>Bacillati</taxon>
        <taxon>Actinomycetota</taxon>
        <taxon>Actinomycetes</taxon>
        <taxon>Micrococcales</taxon>
        <taxon>Microbacteriaceae</taxon>
        <taxon>Microbacterium</taxon>
    </lineage>
</organism>
<evidence type="ECO:0000259" key="1">
    <source>
        <dbReference type="Pfam" id="PF18145"/>
    </source>
</evidence>
<accession>A0ABX1K653</accession>
<name>A0ABX1K653_9MICO</name>